<dbReference type="EMBL" id="VDES01000002">
    <property type="protein sequence ID" value="MBA1374239.1"/>
    <property type="molecule type" value="Genomic_DNA"/>
</dbReference>
<comment type="caution">
    <text evidence="2">The sequence shown here is derived from an EMBL/GenBank/DDBJ whole genome shotgun (WGS) entry which is preliminary data.</text>
</comment>
<evidence type="ECO:0000313" key="2">
    <source>
        <dbReference type="EMBL" id="MBA1374239.1"/>
    </source>
</evidence>
<proteinExistence type="predicted"/>
<organism evidence="2 3">
    <name type="scientific">Sphingomonas ursincola</name>
    <dbReference type="NCBI Taxonomy" id="56361"/>
    <lineage>
        <taxon>Bacteria</taxon>
        <taxon>Pseudomonadati</taxon>
        <taxon>Pseudomonadota</taxon>
        <taxon>Alphaproteobacteria</taxon>
        <taxon>Sphingomonadales</taxon>
        <taxon>Sphingomonadaceae</taxon>
        <taxon>Sphingomonas</taxon>
    </lineage>
</organism>
<dbReference type="Proteomes" id="UP000589292">
    <property type="component" value="Unassembled WGS sequence"/>
</dbReference>
<gene>
    <name evidence="2" type="ORF">FG486_07800</name>
</gene>
<sequence>MQDITEAQAANDTSHEARRKRMKTLFQRYPDISTSERDEMVRYLRTAPVLDIGLLKSDESLRYRIAAFEAANARALGASPWEIAALVAIFVFVGSVCVALWDMGA</sequence>
<protein>
    <submittedName>
        <fullName evidence="2">Uncharacterized protein</fullName>
    </submittedName>
</protein>
<dbReference type="RefSeq" id="WP_181267146.1">
    <property type="nucleotide sequence ID" value="NZ_BAAAGB010000001.1"/>
</dbReference>
<feature type="transmembrane region" description="Helical" evidence="1">
    <location>
        <begin position="83"/>
        <end position="101"/>
    </location>
</feature>
<accession>A0A7V8RD43</accession>
<name>A0A7V8RD43_9SPHN</name>
<reference evidence="2 3" key="1">
    <citation type="journal article" date="1994" name="Int. J. Syst. Bacteriol.">
        <title>Phylogenetic positions of novel aerobic, bacteriochlorophyll a-containing bacteria and description of Roseococcus thiosulfatophilus gen. nov., sp. nov., Erythromicrobium ramosum gen. nov., sp. nov., and Erythrobacter litoralis sp. nov.</title>
        <authorList>
            <person name="Yurkov V."/>
            <person name="Stackebrandt E."/>
            <person name="Holmes A."/>
            <person name="Fuerst J.A."/>
            <person name="Hugenholtz P."/>
            <person name="Golecki J."/>
            <person name="Gad'on N."/>
            <person name="Gorlenko V.M."/>
            <person name="Kompantseva E.I."/>
            <person name="Drews G."/>
        </authorList>
    </citation>
    <scope>NUCLEOTIDE SEQUENCE [LARGE SCALE GENOMIC DNA]</scope>
    <source>
        <strain evidence="2 3">KR-99</strain>
    </source>
</reference>
<dbReference type="AlphaFoldDB" id="A0A7V8RD43"/>
<evidence type="ECO:0000256" key="1">
    <source>
        <dbReference type="SAM" id="Phobius"/>
    </source>
</evidence>
<evidence type="ECO:0000313" key="3">
    <source>
        <dbReference type="Proteomes" id="UP000589292"/>
    </source>
</evidence>
<keyword evidence="1" id="KW-0812">Transmembrane</keyword>
<keyword evidence="1" id="KW-0472">Membrane</keyword>
<keyword evidence="1" id="KW-1133">Transmembrane helix</keyword>
<keyword evidence="3" id="KW-1185">Reference proteome</keyword>